<dbReference type="PANTHER" id="PTHR45947:SF13">
    <property type="entry name" value="TRANSFERASE"/>
    <property type="match status" value="1"/>
</dbReference>
<dbReference type="Gene3D" id="3.40.50.2000">
    <property type="entry name" value="Glycogen Phosphorylase B"/>
    <property type="match status" value="2"/>
</dbReference>
<evidence type="ECO:0000313" key="1">
    <source>
        <dbReference type="EMBL" id="MBB5832753.1"/>
    </source>
</evidence>
<dbReference type="InterPro" id="IPR050194">
    <property type="entry name" value="Glycosyltransferase_grp1"/>
</dbReference>
<dbReference type="Proteomes" id="UP000588158">
    <property type="component" value="Unassembled WGS sequence"/>
</dbReference>
<proteinExistence type="predicted"/>
<name>A0A841AFJ1_9MICO</name>
<dbReference type="AlphaFoldDB" id="A0A841AFJ1"/>
<keyword evidence="2" id="KW-1185">Reference proteome</keyword>
<evidence type="ECO:0000313" key="2">
    <source>
        <dbReference type="Proteomes" id="UP000588158"/>
    </source>
</evidence>
<dbReference type="EMBL" id="JACHLZ010000001">
    <property type="protein sequence ID" value="MBB5832753.1"/>
    <property type="molecule type" value="Genomic_DNA"/>
</dbReference>
<dbReference type="SUPFAM" id="SSF53756">
    <property type="entry name" value="UDP-Glycosyltransferase/glycogen phosphorylase"/>
    <property type="match status" value="1"/>
</dbReference>
<keyword evidence="1" id="KW-0808">Transferase</keyword>
<organism evidence="1 2">
    <name type="scientific">Brachybacterium aquaticum</name>
    <dbReference type="NCBI Taxonomy" id="1432564"/>
    <lineage>
        <taxon>Bacteria</taxon>
        <taxon>Bacillati</taxon>
        <taxon>Actinomycetota</taxon>
        <taxon>Actinomycetes</taxon>
        <taxon>Micrococcales</taxon>
        <taxon>Dermabacteraceae</taxon>
        <taxon>Brachybacterium</taxon>
    </lineage>
</organism>
<sequence>MLLGIASALRDIGVEVLVIGPTVPGTLLSEAEASGFRTTRLLAQGRRQYMTALRDWRRNHRDVPLWCNGLVPSTATVAQGPRVVHLHAVPGRTHRMMLRAARAGARAVLVPSQWMAAEVPRARVLENWTADIDYRPRVMPTDRAARIGYLGRLTRDKGVDVLARAIGLLAREDGQEADLVVAGENRFGNTTDDAAVAAALAPLEGMVERQGWVPREQLFEDVDMLVVPSAAPETFGLVAAEAMAAGLPVVVSDAGALPEVVGGTAAGIARAGDADHLARVIRAALRREPEKQLTLAAAARARWEALFSPAAGTRRVTNLLTALSDEVTT</sequence>
<protein>
    <submittedName>
        <fullName evidence="1">Glycosyltransferase involved in cell wall biosynthesis</fullName>
    </submittedName>
</protein>
<dbReference type="GO" id="GO:0016757">
    <property type="term" value="F:glycosyltransferase activity"/>
    <property type="evidence" value="ECO:0007669"/>
    <property type="project" value="TreeGrafter"/>
</dbReference>
<reference evidence="1 2" key="1">
    <citation type="submission" date="2020-08" db="EMBL/GenBank/DDBJ databases">
        <title>Sequencing the genomes of 1000 actinobacteria strains.</title>
        <authorList>
            <person name="Klenk H.-P."/>
        </authorList>
    </citation>
    <scope>NUCLEOTIDE SEQUENCE [LARGE SCALE GENOMIC DNA]</scope>
    <source>
        <strain evidence="1 2">DSM 28796</strain>
    </source>
</reference>
<dbReference type="Pfam" id="PF13692">
    <property type="entry name" value="Glyco_trans_1_4"/>
    <property type="match status" value="1"/>
</dbReference>
<gene>
    <name evidence="1" type="ORF">HNR70_002566</name>
</gene>
<accession>A0A841AFJ1</accession>
<dbReference type="PANTHER" id="PTHR45947">
    <property type="entry name" value="SULFOQUINOVOSYL TRANSFERASE SQD2"/>
    <property type="match status" value="1"/>
</dbReference>
<comment type="caution">
    <text evidence="1">The sequence shown here is derived from an EMBL/GenBank/DDBJ whole genome shotgun (WGS) entry which is preliminary data.</text>
</comment>